<accession>A0A3D9SYN8</accession>
<gene>
    <name evidence="7" type="ORF">DFJ69_2178</name>
</gene>
<dbReference type="Pfam" id="PF07690">
    <property type="entry name" value="MFS_1"/>
    <property type="match status" value="2"/>
</dbReference>
<evidence type="ECO:0000259" key="6">
    <source>
        <dbReference type="PROSITE" id="PS50850"/>
    </source>
</evidence>
<evidence type="ECO:0000313" key="7">
    <source>
        <dbReference type="EMBL" id="REE96731.1"/>
    </source>
</evidence>
<feature type="transmembrane region" description="Helical" evidence="5">
    <location>
        <begin position="162"/>
        <end position="182"/>
    </location>
</feature>
<reference evidence="7 8" key="1">
    <citation type="submission" date="2018-08" db="EMBL/GenBank/DDBJ databases">
        <title>Sequencing the genomes of 1000 actinobacteria strains.</title>
        <authorList>
            <person name="Klenk H.-P."/>
        </authorList>
    </citation>
    <scope>NUCLEOTIDE SEQUENCE [LARGE SCALE GENOMIC DNA]</scope>
    <source>
        <strain evidence="7 8">DSM 43927</strain>
    </source>
</reference>
<feature type="transmembrane region" description="Helical" evidence="5">
    <location>
        <begin position="323"/>
        <end position="346"/>
    </location>
</feature>
<dbReference type="InterPro" id="IPR011701">
    <property type="entry name" value="MFS"/>
</dbReference>
<keyword evidence="8" id="KW-1185">Reference proteome</keyword>
<evidence type="ECO:0000313" key="8">
    <source>
        <dbReference type="Proteomes" id="UP000256661"/>
    </source>
</evidence>
<dbReference type="PANTHER" id="PTHR11360:SF284">
    <property type="entry name" value="EG:103B4.3 PROTEIN-RELATED"/>
    <property type="match status" value="1"/>
</dbReference>
<dbReference type="GO" id="GO:0022857">
    <property type="term" value="F:transmembrane transporter activity"/>
    <property type="evidence" value="ECO:0007669"/>
    <property type="project" value="InterPro"/>
</dbReference>
<feature type="transmembrane region" description="Helical" evidence="5">
    <location>
        <begin position="96"/>
        <end position="120"/>
    </location>
</feature>
<evidence type="ECO:0000256" key="2">
    <source>
        <dbReference type="ARBA" id="ARBA00022692"/>
    </source>
</evidence>
<comment type="subcellular location">
    <subcellularLocation>
        <location evidence="1">Cell membrane</location>
        <topology evidence="1">Multi-pass membrane protein</topology>
    </subcellularLocation>
</comment>
<feature type="transmembrane region" description="Helical" evidence="5">
    <location>
        <begin position="237"/>
        <end position="257"/>
    </location>
</feature>
<organism evidence="7 8">
    <name type="scientific">Thermomonospora umbrina</name>
    <dbReference type="NCBI Taxonomy" id="111806"/>
    <lineage>
        <taxon>Bacteria</taxon>
        <taxon>Bacillati</taxon>
        <taxon>Actinomycetota</taxon>
        <taxon>Actinomycetes</taxon>
        <taxon>Streptosporangiales</taxon>
        <taxon>Thermomonosporaceae</taxon>
        <taxon>Thermomonospora</taxon>
    </lineage>
</organism>
<keyword evidence="4 5" id="KW-0472">Membrane</keyword>
<dbReference type="OrthoDB" id="182417at2"/>
<evidence type="ECO:0000256" key="3">
    <source>
        <dbReference type="ARBA" id="ARBA00022989"/>
    </source>
</evidence>
<feature type="transmembrane region" description="Helical" evidence="5">
    <location>
        <begin position="71"/>
        <end position="90"/>
    </location>
</feature>
<dbReference type="InterPro" id="IPR050327">
    <property type="entry name" value="Proton-linked_MCT"/>
</dbReference>
<dbReference type="SUPFAM" id="SSF103473">
    <property type="entry name" value="MFS general substrate transporter"/>
    <property type="match status" value="1"/>
</dbReference>
<feature type="domain" description="Major facilitator superfamily (MFS) profile" evidence="6">
    <location>
        <begin position="194"/>
        <end position="385"/>
    </location>
</feature>
<proteinExistence type="predicted"/>
<feature type="transmembrane region" description="Helical" evidence="5">
    <location>
        <begin position="352"/>
        <end position="371"/>
    </location>
</feature>
<dbReference type="Gene3D" id="1.20.1250.20">
    <property type="entry name" value="MFS general substrate transporter like domains"/>
    <property type="match status" value="2"/>
</dbReference>
<feature type="transmembrane region" description="Helical" evidence="5">
    <location>
        <begin position="44"/>
        <end position="64"/>
    </location>
</feature>
<dbReference type="Proteomes" id="UP000256661">
    <property type="component" value="Unassembled WGS sequence"/>
</dbReference>
<dbReference type="AlphaFoldDB" id="A0A3D9SYN8"/>
<name>A0A3D9SYN8_9ACTN</name>
<comment type="caution">
    <text evidence="7">The sequence shown here is derived from an EMBL/GenBank/DDBJ whole genome shotgun (WGS) entry which is preliminary data.</text>
</comment>
<evidence type="ECO:0000256" key="1">
    <source>
        <dbReference type="ARBA" id="ARBA00004651"/>
    </source>
</evidence>
<feature type="transmembrane region" description="Helical" evidence="5">
    <location>
        <begin position="203"/>
        <end position="225"/>
    </location>
</feature>
<evidence type="ECO:0000256" key="5">
    <source>
        <dbReference type="SAM" id="Phobius"/>
    </source>
</evidence>
<feature type="transmembrane region" description="Helical" evidence="5">
    <location>
        <begin position="132"/>
        <end position="150"/>
    </location>
</feature>
<dbReference type="GO" id="GO:0005886">
    <property type="term" value="C:plasma membrane"/>
    <property type="evidence" value="ECO:0007669"/>
    <property type="project" value="UniProtKB-SubCell"/>
</dbReference>
<dbReference type="RefSeq" id="WP_116022333.1">
    <property type="nucleotide sequence ID" value="NZ_QTTT01000001.1"/>
</dbReference>
<keyword evidence="3 5" id="KW-1133">Transmembrane helix</keyword>
<evidence type="ECO:0000256" key="4">
    <source>
        <dbReference type="ARBA" id="ARBA00023136"/>
    </source>
</evidence>
<dbReference type="InterPro" id="IPR036259">
    <property type="entry name" value="MFS_trans_sf"/>
</dbReference>
<dbReference type="EMBL" id="QTTT01000001">
    <property type="protein sequence ID" value="REE96731.1"/>
    <property type="molecule type" value="Genomic_DNA"/>
</dbReference>
<dbReference type="PROSITE" id="PS50850">
    <property type="entry name" value="MFS"/>
    <property type="match status" value="1"/>
</dbReference>
<dbReference type="InterPro" id="IPR020846">
    <property type="entry name" value="MFS_dom"/>
</dbReference>
<dbReference type="PANTHER" id="PTHR11360">
    <property type="entry name" value="MONOCARBOXYLATE TRANSPORTER"/>
    <property type="match status" value="1"/>
</dbReference>
<sequence>MRRDRVAGAALAAQSVSFGLNFTAGVFFTPVSAAYGLTATTLAIAAGLATAVTGPAQPVVGVLLDRLGARFVLLTGLTLISGSYLALAAVRETWQFVAAYVLLGGLGFAASSSLAVTTLIGRAYGDRAGPALTRASVGINLGQLLAPWAATALFEPVGVRGAYLALGLTGLVVTIVLAGVLPPDRGPVRAPSGTVALRGKGRVLASFGLHSATLYVLILLLPKYATELGWSAVRAGRLVAVSAVAAGITALVIARLLGRYPPETLLRALHLVRAVSLLLAATATDPRALLAVAVIFGTASFTVIPLTMALLTRDLDRTRLGRALAPAWLIHQVSAGFALAVAAAVHAQTGSYRGYFAFGVLLSLTAAALVGRPAPIPTLRKESAR</sequence>
<keyword evidence="2 5" id="KW-0812">Transmembrane</keyword>
<protein>
    <submittedName>
        <fullName evidence="7">Putative MFS family arabinose efflux permease</fullName>
    </submittedName>
</protein>
<feature type="transmembrane region" description="Helical" evidence="5">
    <location>
        <begin position="289"/>
        <end position="311"/>
    </location>
</feature>